<reference evidence="3 4" key="1">
    <citation type="submission" date="2019-03" db="EMBL/GenBank/DDBJ databases">
        <authorList>
            <person name="Sebastian G."/>
            <person name="Baumann P."/>
            <person name="Ruckert C."/>
            <person name="Kalinowski J."/>
            <person name="Nebel B."/>
            <person name="Takors R."/>
            <person name="Blombach B."/>
        </authorList>
    </citation>
    <scope>NUCLEOTIDE SEQUENCE [LARGE SCALE GENOMIC DNA]</scope>
    <source>
        <strain evidence="3 4">DSM 1084</strain>
    </source>
</reference>
<dbReference type="Proteomes" id="UP000293912">
    <property type="component" value="Chromosome"/>
</dbReference>
<dbReference type="EMBL" id="CP037867">
    <property type="protein sequence ID" value="QBM29158.1"/>
    <property type="molecule type" value="Genomic_DNA"/>
</dbReference>
<evidence type="ECO:0000313" key="3">
    <source>
        <dbReference type="EMBL" id="QBM29158.1"/>
    </source>
</evidence>
<dbReference type="KEGG" id="hpse:HPF_15810"/>
<dbReference type="CDD" id="cd02883">
    <property type="entry name" value="NUDIX_Hydrolase"/>
    <property type="match status" value="1"/>
</dbReference>
<sequence>MKSLHPRKDDSGRPVELKSPSAPTSLESWAGPLERATVIPDGPMPARLNGIDVVSWIGAPTDTAAWATLAIQQTEVFTEPPMMSAPGKPAASGVVILESDGRVWVVSPSNQHGGYVNTFPKGKLDPGMGLRANALKEAFEESGLQVILTGFLCDSVRSTSVTRYYTARRVGGHPADMCWESQAVHLVPRELLGSFVTHPNDQGVLQALAALG</sequence>
<name>A0A4P6X3N7_HYDPS</name>
<protein>
    <submittedName>
        <fullName evidence="3">NUDIX domain protein</fullName>
    </submittedName>
</protein>
<dbReference type="InterPro" id="IPR000086">
    <property type="entry name" value="NUDIX_hydrolase_dom"/>
</dbReference>
<feature type="compositionally biased region" description="Basic and acidic residues" evidence="1">
    <location>
        <begin position="1"/>
        <end position="16"/>
    </location>
</feature>
<feature type="domain" description="Nudix hydrolase" evidence="2">
    <location>
        <begin position="86"/>
        <end position="210"/>
    </location>
</feature>
<gene>
    <name evidence="3" type="ORF">HPF_15810</name>
</gene>
<dbReference type="InterPro" id="IPR015797">
    <property type="entry name" value="NUDIX_hydrolase-like_dom_sf"/>
</dbReference>
<feature type="region of interest" description="Disordered" evidence="1">
    <location>
        <begin position="1"/>
        <end position="29"/>
    </location>
</feature>
<dbReference type="PROSITE" id="PS51462">
    <property type="entry name" value="NUDIX"/>
    <property type="match status" value="1"/>
</dbReference>
<keyword evidence="4" id="KW-1185">Reference proteome</keyword>
<dbReference type="RefSeq" id="WP_133157143.1">
    <property type="nucleotide sequence ID" value="NZ_CP037867.1"/>
</dbReference>
<evidence type="ECO:0000259" key="2">
    <source>
        <dbReference type="PROSITE" id="PS51462"/>
    </source>
</evidence>
<dbReference type="AlphaFoldDB" id="A0A4P6X3N7"/>
<dbReference type="SUPFAM" id="SSF55811">
    <property type="entry name" value="Nudix"/>
    <property type="match status" value="1"/>
</dbReference>
<evidence type="ECO:0000256" key="1">
    <source>
        <dbReference type="SAM" id="MobiDB-lite"/>
    </source>
</evidence>
<evidence type="ECO:0000313" key="4">
    <source>
        <dbReference type="Proteomes" id="UP000293912"/>
    </source>
</evidence>
<dbReference type="GO" id="GO:0003824">
    <property type="term" value="F:catalytic activity"/>
    <property type="evidence" value="ECO:0007669"/>
    <property type="project" value="UniProtKB-ARBA"/>
</dbReference>
<proteinExistence type="predicted"/>
<accession>A0A4P6X3N7</accession>
<dbReference type="Pfam" id="PF00293">
    <property type="entry name" value="NUDIX"/>
    <property type="match status" value="1"/>
</dbReference>
<organism evidence="3 4">
    <name type="scientific">Hydrogenophaga pseudoflava</name>
    <name type="common">Pseudomonas carboxydoflava</name>
    <dbReference type="NCBI Taxonomy" id="47421"/>
    <lineage>
        <taxon>Bacteria</taxon>
        <taxon>Pseudomonadati</taxon>
        <taxon>Pseudomonadota</taxon>
        <taxon>Betaproteobacteria</taxon>
        <taxon>Burkholderiales</taxon>
        <taxon>Comamonadaceae</taxon>
        <taxon>Hydrogenophaga</taxon>
    </lineage>
</organism>
<dbReference type="Gene3D" id="3.90.79.10">
    <property type="entry name" value="Nucleoside Triphosphate Pyrophosphohydrolase"/>
    <property type="match status" value="1"/>
</dbReference>